<dbReference type="SMART" id="SM00530">
    <property type="entry name" value="HTH_XRE"/>
    <property type="match status" value="1"/>
</dbReference>
<gene>
    <name evidence="3" type="ORF">ETE68_15440</name>
    <name evidence="2" type="ORF">ETE73_14220</name>
    <name evidence="4" type="ORF">ETH54_15930</name>
    <name evidence="5" type="ORF">ETH64_16110</name>
</gene>
<dbReference type="EMBL" id="SDCS01000013">
    <property type="protein sequence ID" value="TCX98111.1"/>
    <property type="molecule type" value="Genomic_DNA"/>
</dbReference>
<dbReference type="PROSITE" id="PS50943">
    <property type="entry name" value="HTH_CROC1"/>
    <property type="match status" value="1"/>
</dbReference>
<dbReference type="InterPro" id="IPR036286">
    <property type="entry name" value="LexA/Signal_pep-like_sf"/>
</dbReference>
<sequence>MKTLKERLAYAMRSTGKTNQTELGKQAGVPQSSISKILRGDSETSRHAGKIAAALGVSADWLINGTGSIYGDSNQPLQAIDVSKNVKVYDFDGFTGDYVSWFSELPEHFRAYIIKGRTGIAQAPAGAIVIVDPEAIATSDDLVLVRLKETLSVFKYHIGGDGNGYLSVDDVRVPLAPVSDLSSVVGPIVQVFIPELNK</sequence>
<organism evidence="2">
    <name type="scientific">Klebsiella pneumoniae</name>
    <dbReference type="NCBI Taxonomy" id="573"/>
    <lineage>
        <taxon>Bacteria</taxon>
        <taxon>Pseudomonadati</taxon>
        <taxon>Pseudomonadota</taxon>
        <taxon>Gammaproteobacteria</taxon>
        <taxon>Enterobacterales</taxon>
        <taxon>Enterobacteriaceae</taxon>
        <taxon>Klebsiella/Raoultella group</taxon>
        <taxon>Klebsiella</taxon>
        <taxon>Klebsiella pneumoniae complex</taxon>
    </lineage>
</organism>
<dbReference type="AlphaFoldDB" id="A0A483NDK7"/>
<dbReference type="Gene3D" id="1.10.260.40">
    <property type="entry name" value="lambda repressor-like DNA-binding domains"/>
    <property type="match status" value="1"/>
</dbReference>
<reference evidence="2" key="1">
    <citation type="submission" date="2019-01" db="EMBL/GenBank/DDBJ databases">
        <authorList>
            <person name="Lista F."/>
            <person name="Anselmo A."/>
        </authorList>
    </citation>
    <scope>NUCLEOTIDE SEQUENCE</scope>
    <source>
        <strain evidence="5">1R</strain>
        <strain evidence="3">1S</strain>
        <strain evidence="4">3R</strain>
        <strain evidence="2">4S</strain>
    </source>
</reference>
<evidence type="ECO:0000313" key="3">
    <source>
        <dbReference type="EMBL" id="TCY06012.1"/>
    </source>
</evidence>
<proteinExistence type="predicted"/>
<dbReference type="EMBL" id="SDDU01000015">
    <property type="protein sequence ID" value="TCZ68016.1"/>
    <property type="molecule type" value="Genomic_DNA"/>
</dbReference>
<dbReference type="CDD" id="cd00093">
    <property type="entry name" value="HTH_XRE"/>
    <property type="match status" value="1"/>
</dbReference>
<evidence type="ECO:0000313" key="5">
    <source>
        <dbReference type="EMBL" id="TCZ68016.1"/>
    </source>
</evidence>
<accession>A0A483NDK7</accession>
<dbReference type="InterPro" id="IPR010982">
    <property type="entry name" value="Lambda_DNA-bd_dom_sf"/>
</dbReference>
<protein>
    <submittedName>
        <fullName evidence="2">XRE family transcriptional regulator</fullName>
    </submittedName>
</protein>
<dbReference type="SUPFAM" id="SSF51306">
    <property type="entry name" value="LexA/Signal peptidase"/>
    <property type="match status" value="1"/>
</dbReference>
<evidence type="ECO:0000313" key="2">
    <source>
        <dbReference type="EMBL" id="TCX98111.1"/>
    </source>
</evidence>
<evidence type="ECO:0000313" key="4">
    <source>
        <dbReference type="EMBL" id="TCZ31710.1"/>
    </source>
</evidence>
<dbReference type="Pfam" id="PF01381">
    <property type="entry name" value="HTH_3"/>
    <property type="match status" value="1"/>
</dbReference>
<evidence type="ECO:0000259" key="1">
    <source>
        <dbReference type="PROSITE" id="PS50943"/>
    </source>
</evidence>
<name>A0A483NDK7_KLEPN</name>
<dbReference type="GO" id="GO:0003677">
    <property type="term" value="F:DNA binding"/>
    <property type="evidence" value="ECO:0007669"/>
    <property type="project" value="InterPro"/>
</dbReference>
<feature type="domain" description="HTH cro/C1-type" evidence="1">
    <location>
        <begin position="20"/>
        <end position="62"/>
    </location>
</feature>
<dbReference type="InterPro" id="IPR001387">
    <property type="entry name" value="Cro/C1-type_HTH"/>
</dbReference>
<dbReference type="RefSeq" id="WP_039110713.1">
    <property type="nucleotide sequence ID" value="NZ_AP024568.1"/>
</dbReference>
<dbReference type="EMBL" id="SDCV01000013">
    <property type="protein sequence ID" value="TCY06012.1"/>
    <property type="molecule type" value="Genomic_DNA"/>
</dbReference>
<dbReference type="SUPFAM" id="SSF47413">
    <property type="entry name" value="lambda repressor-like DNA-binding domains"/>
    <property type="match status" value="1"/>
</dbReference>
<dbReference type="EMBL" id="SDDS01000032">
    <property type="protein sequence ID" value="TCZ31710.1"/>
    <property type="molecule type" value="Genomic_DNA"/>
</dbReference>
<comment type="caution">
    <text evidence="2">The sequence shown here is derived from an EMBL/GenBank/DDBJ whole genome shotgun (WGS) entry which is preliminary data.</text>
</comment>